<gene>
    <name evidence="15" type="ORF">IFR04_001790</name>
</gene>
<dbReference type="PANTHER" id="PTHR11035:SF3">
    <property type="entry name" value="VERY-LONG-CHAIN (3R)-3-HYDROXYACYL-COA DEHYDRATASE"/>
    <property type="match status" value="1"/>
</dbReference>
<evidence type="ECO:0000256" key="8">
    <source>
        <dbReference type="ARBA" id="ARBA00022989"/>
    </source>
</evidence>
<comment type="caution">
    <text evidence="15">The sequence shown here is derived from an EMBL/GenBank/DDBJ whole genome shotgun (WGS) entry which is preliminary data.</text>
</comment>
<sequence>MSLKNTYLLAYNGISFLLWFHLFFRTCISLTSSFSSSPTSTSSTNSQLLSIYHTLLPHLTFTQSLAILEVLHAACGLVRASPLTTAIQVGGKNLVVWTVMRKFPHLVANVGNGGIWGFVGCELTWGVSEMVRYGFFVVQVLRGKAWRWLKWLRYSAFVVLYPPGFLSEAWLVYVCLTQAGKGEIGPLYRGYLFAGLMSYLPLGCILYTHMLGQRRRVFKPANKKA</sequence>
<dbReference type="PANTHER" id="PTHR11035">
    <property type="entry name" value="VERY-LONG-CHAIN (3R)-3-HYDROXYACYL-COA DEHYDRATASE"/>
    <property type="match status" value="1"/>
</dbReference>
<feature type="transmembrane region" description="Helical" evidence="14">
    <location>
        <begin position="191"/>
        <end position="210"/>
    </location>
</feature>
<evidence type="ECO:0000256" key="12">
    <source>
        <dbReference type="ARBA" id="ARBA00023239"/>
    </source>
</evidence>
<keyword evidence="14" id="KW-0256">Endoplasmic reticulum</keyword>
<evidence type="ECO:0000256" key="10">
    <source>
        <dbReference type="ARBA" id="ARBA00023136"/>
    </source>
</evidence>
<organism evidence="15 16">
    <name type="scientific">Cadophora malorum</name>
    <dbReference type="NCBI Taxonomy" id="108018"/>
    <lineage>
        <taxon>Eukaryota</taxon>
        <taxon>Fungi</taxon>
        <taxon>Dikarya</taxon>
        <taxon>Ascomycota</taxon>
        <taxon>Pezizomycotina</taxon>
        <taxon>Leotiomycetes</taxon>
        <taxon>Helotiales</taxon>
        <taxon>Ploettnerulaceae</taxon>
        <taxon>Cadophora</taxon>
    </lineage>
</organism>
<name>A0A8H7WHP2_9HELO</name>
<evidence type="ECO:0000256" key="6">
    <source>
        <dbReference type="ARBA" id="ARBA00022692"/>
    </source>
</evidence>
<dbReference type="AlphaFoldDB" id="A0A8H7WHP2"/>
<dbReference type="GO" id="GO:0102158">
    <property type="term" value="F:very-long-chain (3R)-3-hydroxyacyl-CoA dehydratase activity"/>
    <property type="evidence" value="ECO:0007669"/>
    <property type="project" value="UniProtKB-EC"/>
</dbReference>
<dbReference type="GO" id="GO:0042761">
    <property type="term" value="P:very long-chain fatty acid biosynthetic process"/>
    <property type="evidence" value="ECO:0007669"/>
    <property type="project" value="TreeGrafter"/>
</dbReference>
<evidence type="ECO:0000256" key="7">
    <source>
        <dbReference type="ARBA" id="ARBA00022832"/>
    </source>
</evidence>
<dbReference type="GO" id="GO:0005789">
    <property type="term" value="C:endoplasmic reticulum membrane"/>
    <property type="evidence" value="ECO:0007669"/>
    <property type="project" value="UniProtKB-SubCell"/>
</dbReference>
<evidence type="ECO:0000256" key="2">
    <source>
        <dbReference type="ARBA" id="ARBA00005194"/>
    </source>
</evidence>
<keyword evidence="5 14" id="KW-0444">Lipid biosynthesis</keyword>
<evidence type="ECO:0000256" key="9">
    <source>
        <dbReference type="ARBA" id="ARBA00023098"/>
    </source>
</evidence>
<dbReference type="EMBL" id="JAFJYH010000014">
    <property type="protein sequence ID" value="KAG4425020.1"/>
    <property type="molecule type" value="Genomic_DNA"/>
</dbReference>
<keyword evidence="8 14" id="KW-1133">Transmembrane helix</keyword>
<comment type="similarity">
    <text evidence="3 14">Belongs to the very long-chain fatty acids dehydratase HACD family.</text>
</comment>
<evidence type="ECO:0000313" key="16">
    <source>
        <dbReference type="Proteomes" id="UP000664132"/>
    </source>
</evidence>
<feature type="transmembrane region" description="Helical" evidence="14">
    <location>
        <begin position="151"/>
        <end position="171"/>
    </location>
</feature>
<comment type="pathway">
    <text evidence="2 14">Lipid metabolism; fatty acid biosynthesis.</text>
</comment>
<dbReference type="UniPathway" id="UPA00094"/>
<evidence type="ECO:0000256" key="3">
    <source>
        <dbReference type="ARBA" id="ARBA00007811"/>
    </source>
</evidence>
<evidence type="ECO:0000256" key="14">
    <source>
        <dbReference type="RuleBase" id="RU363109"/>
    </source>
</evidence>
<evidence type="ECO:0000256" key="1">
    <source>
        <dbReference type="ARBA" id="ARBA00004141"/>
    </source>
</evidence>
<dbReference type="GO" id="GO:0030497">
    <property type="term" value="P:fatty acid elongation"/>
    <property type="evidence" value="ECO:0007669"/>
    <property type="project" value="TreeGrafter"/>
</dbReference>
<keyword evidence="12 14" id="KW-0456">Lyase</keyword>
<dbReference type="GO" id="GO:0030148">
    <property type="term" value="P:sphingolipid biosynthetic process"/>
    <property type="evidence" value="ECO:0007669"/>
    <property type="project" value="TreeGrafter"/>
</dbReference>
<evidence type="ECO:0000256" key="11">
    <source>
        <dbReference type="ARBA" id="ARBA00023160"/>
    </source>
</evidence>
<keyword evidence="6 14" id="KW-0812">Transmembrane</keyword>
<comment type="function">
    <text evidence="14">Catalyzes the third of the four reactions of the long-chain fatty acids elongation cycle. This endoplasmic reticulum-bound enzymatic process, allows the addition of two carbons to the chain of long- and very long-chain fatty acids/VLCFAs per cycle. This enzyme catalyzes the dehydration of the 3-hydroxyacyl-CoA intermediate into trans-2,3-enoyl-CoA, within each cycle of fatty acid elongation. Thereby, it participates to the production of VLCFAs of different chain lengths that are involved in multiple biological processes as precursors of membrane lipids and lipid mediators.</text>
</comment>
<dbReference type="InterPro" id="IPR007482">
    <property type="entry name" value="Tyr_Pase-like_PTPLA"/>
</dbReference>
<evidence type="ECO:0000256" key="4">
    <source>
        <dbReference type="ARBA" id="ARBA00013122"/>
    </source>
</evidence>
<keyword evidence="10 14" id="KW-0472">Membrane</keyword>
<dbReference type="EC" id="4.2.1.134" evidence="4 14"/>
<accession>A0A8H7WHP2</accession>
<keyword evidence="11 14" id="KW-0275">Fatty acid biosynthesis</keyword>
<proteinExistence type="inferred from homology"/>
<comment type="caution">
    <text evidence="14">Lacks conserved residue(s) required for the propagation of feature annotation.</text>
</comment>
<keyword evidence="9 14" id="KW-0443">Lipid metabolism</keyword>
<dbReference type="Proteomes" id="UP000664132">
    <property type="component" value="Unassembled WGS sequence"/>
</dbReference>
<evidence type="ECO:0000256" key="13">
    <source>
        <dbReference type="ARBA" id="ARBA00036671"/>
    </source>
</evidence>
<comment type="subcellular location">
    <subcellularLocation>
        <location evidence="14">Endoplasmic reticulum membrane</location>
        <topology evidence="14">Multi-pass membrane protein</topology>
    </subcellularLocation>
    <subcellularLocation>
        <location evidence="1">Membrane</location>
        <topology evidence="1">Multi-pass membrane protein</topology>
    </subcellularLocation>
</comment>
<dbReference type="OrthoDB" id="46988at2759"/>
<feature type="transmembrane region" description="Helical" evidence="14">
    <location>
        <begin position="6"/>
        <end position="24"/>
    </location>
</feature>
<evidence type="ECO:0000313" key="15">
    <source>
        <dbReference type="EMBL" id="KAG4425020.1"/>
    </source>
</evidence>
<keyword evidence="16" id="KW-1185">Reference proteome</keyword>
<evidence type="ECO:0000256" key="5">
    <source>
        <dbReference type="ARBA" id="ARBA00022516"/>
    </source>
</evidence>
<protein>
    <recommendedName>
        <fullName evidence="4 14">Very-long-chain (3R)-3-hydroxyacyl-CoA dehydratase</fullName>
        <ecNumber evidence="4 14">4.2.1.134</ecNumber>
    </recommendedName>
</protein>
<dbReference type="Pfam" id="PF04387">
    <property type="entry name" value="PTPLA"/>
    <property type="match status" value="1"/>
</dbReference>
<keyword evidence="7 14" id="KW-0276">Fatty acid metabolism</keyword>
<comment type="catalytic activity">
    <reaction evidence="13 14">
        <text>a very-long-chain (3R)-3-hydroxyacyl-CoA = a very-long-chain (2E)-enoyl-CoA + H2O</text>
        <dbReference type="Rhea" id="RHEA:45812"/>
        <dbReference type="ChEBI" id="CHEBI:15377"/>
        <dbReference type="ChEBI" id="CHEBI:83728"/>
        <dbReference type="ChEBI" id="CHEBI:85440"/>
        <dbReference type="EC" id="4.2.1.134"/>
    </reaction>
</comment>
<reference evidence="15" key="1">
    <citation type="submission" date="2021-02" db="EMBL/GenBank/DDBJ databases">
        <title>Genome sequence Cadophora malorum strain M34.</title>
        <authorList>
            <person name="Stefanovic E."/>
            <person name="Vu D."/>
            <person name="Scully C."/>
            <person name="Dijksterhuis J."/>
            <person name="Roader J."/>
            <person name="Houbraken J."/>
        </authorList>
    </citation>
    <scope>NUCLEOTIDE SEQUENCE</scope>
    <source>
        <strain evidence="15">M34</strain>
    </source>
</reference>